<dbReference type="EMBL" id="CAQL01000599">
    <property type="protein sequence ID" value="CCQ56324.1"/>
    <property type="molecule type" value="Genomic_DNA"/>
</dbReference>
<reference evidence="1 2" key="2">
    <citation type="submission" date="2013-09" db="EMBL/GenBank/DDBJ databases">
        <title>Whole genome comparison of six Crocosphaera watsonii strains with differing phenotypes.</title>
        <authorList>
            <person name="Bench S.R."/>
            <person name="Heller P."/>
            <person name="Frank I."/>
            <person name="Arciniega M."/>
            <person name="Shilova I.N."/>
            <person name="Zehr J.P."/>
        </authorList>
    </citation>
    <scope>NUCLEOTIDE SEQUENCE [LARGE SCALE GENOMIC DNA]</scope>
    <source>
        <strain evidence="1 2">WH 0005</strain>
    </source>
</reference>
<evidence type="ECO:0000313" key="1">
    <source>
        <dbReference type="EMBL" id="CCQ56324.1"/>
    </source>
</evidence>
<organism evidence="1 2">
    <name type="scientific">Crocosphaera watsonii WH 0005</name>
    <dbReference type="NCBI Taxonomy" id="423472"/>
    <lineage>
        <taxon>Bacteria</taxon>
        <taxon>Bacillati</taxon>
        <taxon>Cyanobacteriota</taxon>
        <taxon>Cyanophyceae</taxon>
        <taxon>Oscillatoriophycideae</taxon>
        <taxon>Chroococcales</taxon>
        <taxon>Aphanothecaceae</taxon>
        <taxon>Crocosphaera</taxon>
    </lineage>
</organism>
<dbReference type="Proteomes" id="UP000017981">
    <property type="component" value="Unassembled WGS sequence"/>
</dbReference>
<sequence length="45" mass="4926">MRKVLQVSVFGAVKVVITHPPGIACLTLIVEKARRIETATFAVFD</sequence>
<reference evidence="1 2" key="1">
    <citation type="submission" date="2013-01" db="EMBL/GenBank/DDBJ databases">
        <authorList>
            <person name="Bench S."/>
        </authorList>
    </citation>
    <scope>NUCLEOTIDE SEQUENCE [LARGE SCALE GENOMIC DNA]</scope>
    <source>
        <strain evidence="1 2">WH 0005</strain>
    </source>
</reference>
<gene>
    <name evidence="1" type="ORF">CWATWH0005_5728</name>
</gene>
<evidence type="ECO:0000313" key="2">
    <source>
        <dbReference type="Proteomes" id="UP000017981"/>
    </source>
</evidence>
<comment type="caution">
    <text evidence="1">The sequence shown here is derived from an EMBL/GenBank/DDBJ whole genome shotgun (WGS) entry which is preliminary data.</text>
</comment>
<dbReference type="AlphaFoldDB" id="T2ITR4"/>
<proteinExistence type="predicted"/>
<accession>T2ITR4</accession>
<protein>
    <submittedName>
        <fullName evidence="1">Uncharacterized protein</fullName>
    </submittedName>
</protein>
<name>T2ITR4_CROWT</name>